<dbReference type="AlphaFoldDB" id="A0A934VBE4"/>
<keyword evidence="3" id="KW-0378">Hydrolase</keyword>
<dbReference type="SUPFAM" id="SSF49899">
    <property type="entry name" value="Concanavalin A-like lectins/glucanases"/>
    <property type="match status" value="1"/>
</dbReference>
<comment type="caution">
    <text evidence="3">The sequence shown here is derived from an EMBL/GenBank/DDBJ whole genome shotgun (WGS) entry which is preliminary data.</text>
</comment>
<sequence>MNPALLLLGCITLTAVAEEVTPPRGPEWKLVWSDEFNQDGPPNREVWQFEHGFVRNHELQWYQSDNATCKDGLLVFEARREQVKNPDFKAGSRNWKHSRKHANYTSASIISRPKYSWTFGRFEIRARFNALDGMWPAIWTTGHGRWPHAGEIDIMEFYQDQILANTVHAGKGGKTVWNSSKHPIAGFDVDTWAEQFHLWVMEWDDKAIRIYLDGKLLNDIDLGTTTNADGPKVNPFHDAQRLRLNLAIGGQGGDPSKTAFPQRYEVDYVRVYQK</sequence>
<protein>
    <submittedName>
        <fullName evidence="3">Glycoside hydrolase family 16 protein</fullName>
    </submittedName>
</protein>
<evidence type="ECO:0000256" key="1">
    <source>
        <dbReference type="ARBA" id="ARBA00006865"/>
    </source>
</evidence>
<name>A0A934VBE4_9BACT</name>
<dbReference type="Gene3D" id="2.60.120.200">
    <property type="match status" value="1"/>
</dbReference>
<evidence type="ECO:0000313" key="3">
    <source>
        <dbReference type="EMBL" id="MBK1827298.1"/>
    </source>
</evidence>
<dbReference type="GO" id="GO:0005975">
    <property type="term" value="P:carbohydrate metabolic process"/>
    <property type="evidence" value="ECO:0007669"/>
    <property type="project" value="InterPro"/>
</dbReference>
<dbReference type="InterPro" id="IPR013320">
    <property type="entry name" value="ConA-like_dom_sf"/>
</dbReference>
<accession>A0A934VBE4</accession>
<dbReference type="GO" id="GO:0004553">
    <property type="term" value="F:hydrolase activity, hydrolyzing O-glycosyl compounds"/>
    <property type="evidence" value="ECO:0007669"/>
    <property type="project" value="InterPro"/>
</dbReference>
<proteinExistence type="inferred from homology"/>
<dbReference type="Proteomes" id="UP000658278">
    <property type="component" value="Unassembled WGS sequence"/>
</dbReference>
<comment type="similarity">
    <text evidence="1">Belongs to the glycosyl hydrolase 16 family.</text>
</comment>
<evidence type="ECO:0000313" key="4">
    <source>
        <dbReference type="Proteomes" id="UP000658278"/>
    </source>
</evidence>
<feature type="domain" description="GH16" evidence="2">
    <location>
        <begin position="1"/>
        <end position="274"/>
    </location>
</feature>
<keyword evidence="4" id="KW-1185">Reference proteome</keyword>
<evidence type="ECO:0000259" key="2">
    <source>
        <dbReference type="PROSITE" id="PS51762"/>
    </source>
</evidence>
<organism evidence="3 4">
    <name type="scientific">Haloferula rosea</name>
    <dbReference type="NCBI Taxonomy" id="490093"/>
    <lineage>
        <taxon>Bacteria</taxon>
        <taxon>Pseudomonadati</taxon>
        <taxon>Verrucomicrobiota</taxon>
        <taxon>Verrucomicrobiia</taxon>
        <taxon>Verrucomicrobiales</taxon>
        <taxon>Verrucomicrobiaceae</taxon>
        <taxon>Haloferula</taxon>
    </lineage>
</organism>
<dbReference type="Pfam" id="PF00722">
    <property type="entry name" value="Glyco_hydro_16"/>
    <property type="match status" value="1"/>
</dbReference>
<dbReference type="CDD" id="cd08023">
    <property type="entry name" value="GH16_laminarinase_like"/>
    <property type="match status" value="1"/>
</dbReference>
<dbReference type="RefSeq" id="WP_200278748.1">
    <property type="nucleotide sequence ID" value="NZ_JAENII010000006.1"/>
</dbReference>
<dbReference type="EMBL" id="JAENII010000006">
    <property type="protein sequence ID" value="MBK1827298.1"/>
    <property type="molecule type" value="Genomic_DNA"/>
</dbReference>
<gene>
    <name evidence="3" type="ORF">JIN81_09705</name>
</gene>
<dbReference type="PANTHER" id="PTHR10963:SF55">
    <property type="entry name" value="GLYCOSIDE HYDROLASE FAMILY 16 PROTEIN"/>
    <property type="match status" value="1"/>
</dbReference>
<dbReference type="InterPro" id="IPR000757">
    <property type="entry name" value="Beta-glucanase-like"/>
</dbReference>
<dbReference type="PROSITE" id="PS51762">
    <property type="entry name" value="GH16_2"/>
    <property type="match status" value="1"/>
</dbReference>
<dbReference type="PANTHER" id="PTHR10963">
    <property type="entry name" value="GLYCOSYL HYDROLASE-RELATED"/>
    <property type="match status" value="1"/>
</dbReference>
<reference evidence="3" key="1">
    <citation type="submission" date="2021-01" db="EMBL/GenBank/DDBJ databases">
        <title>Modified the classification status of verrucomicrobia.</title>
        <authorList>
            <person name="Feng X."/>
        </authorList>
    </citation>
    <scope>NUCLEOTIDE SEQUENCE</scope>
    <source>
        <strain evidence="3">KCTC 22201</strain>
    </source>
</reference>
<dbReference type="InterPro" id="IPR050546">
    <property type="entry name" value="Glycosyl_Hydrlase_16"/>
</dbReference>